<sequence length="573" mass="61879">MESADGQRGRDGGSQRRSPLDVIMSQIRRKRSASDRKPLGRFLSRTSDRTGIPEDAESQNKEQNPGVGASVQSERDAGWGRVYVFLQKLGKKADSRSLSLAHCDLTATDLLELASLLQFLPQLEEMDVSWNELIGGSLTTLTSHLQHVSGIRTLKLCSCRLNADDVAALGEALHSVPLLEVLDLSWNNSIGGSALQGLLGKLHPSLRELYLVDCQLTAVEAAALGGMVAVLPKICVLDVSCNPRLTQEVEAGGFKELAASLSHAVSLTTLRLQACGLTPDSLDALGNSLRCLPSVRELDLSCNKGLVGGLCRLSFHLPHITHLESLDLHLCCLTHTDLEALIQVLPSLTALTEVNVSSNKEAGGVVHQLVSVLPLTQMRRLPLNSCRLNEGSFTALALVVPYLHSVDVSWCKVVGGRLPLLLDALQPSVIVELRLSSCGLTTDDLHHLAEVCRRGCVSSLRVLDLSYNGSVGDAGWSALFAAGGLGSLEEADVSLRPLTSAPCSAWLSALLGALPRMPALARLAMQRWTVGSQEGRQLQYSTKNRNIRLEWDPDVTDWKTSSQEESQPEEEEV</sequence>
<feature type="compositionally biased region" description="Basic and acidic residues" evidence="1">
    <location>
        <begin position="1"/>
        <end position="14"/>
    </location>
</feature>
<dbReference type="InterPro" id="IPR001611">
    <property type="entry name" value="Leu-rich_rpt"/>
</dbReference>
<comment type="caution">
    <text evidence="2">The sequence shown here is derived from an EMBL/GenBank/DDBJ whole genome shotgun (WGS) entry which is preliminary data.</text>
</comment>
<feature type="region of interest" description="Disordered" evidence="1">
    <location>
        <begin position="1"/>
        <end position="73"/>
    </location>
</feature>
<dbReference type="InterPro" id="IPR032675">
    <property type="entry name" value="LRR_dom_sf"/>
</dbReference>
<dbReference type="Proteomes" id="UP001311232">
    <property type="component" value="Unassembled WGS sequence"/>
</dbReference>
<evidence type="ECO:0000313" key="2">
    <source>
        <dbReference type="EMBL" id="KAK5619137.1"/>
    </source>
</evidence>
<proteinExistence type="predicted"/>
<dbReference type="AlphaFoldDB" id="A0AAV9SCP6"/>
<protein>
    <recommendedName>
        <fullName evidence="4">Leucine rich repeat containing 31</fullName>
    </recommendedName>
</protein>
<accession>A0AAV9SCP6</accession>
<organism evidence="2 3">
    <name type="scientific">Crenichthys baileyi</name>
    <name type="common">White River springfish</name>
    <dbReference type="NCBI Taxonomy" id="28760"/>
    <lineage>
        <taxon>Eukaryota</taxon>
        <taxon>Metazoa</taxon>
        <taxon>Chordata</taxon>
        <taxon>Craniata</taxon>
        <taxon>Vertebrata</taxon>
        <taxon>Euteleostomi</taxon>
        <taxon>Actinopterygii</taxon>
        <taxon>Neopterygii</taxon>
        <taxon>Teleostei</taxon>
        <taxon>Neoteleostei</taxon>
        <taxon>Acanthomorphata</taxon>
        <taxon>Ovalentaria</taxon>
        <taxon>Atherinomorphae</taxon>
        <taxon>Cyprinodontiformes</taxon>
        <taxon>Goodeidae</taxon>
        <taxon>Crenichthys</taxon>
    </lineage>
</organism>
<dbReference type="SMART" id="SM00368">
    <property type="entry name" value="LRR_RI"/>
    <property type="match status" value="10"/>
</dbReference>
<name>A0AAV9SCP6_9TELE</name>
<gene>
    <name evidence="2" type="ORF">CRENBAI_025798</name>
</gene>
<evidence type="ECO:0000256" key="1">
    <source>
        <dbReference type="SAM" id="MobiDB-lite"/>
    </source>
</evidence>
<dbReference type="InterPro" id="IPR042419">
    <property type="entry name" value="LRC31"/>
</dbReference>
<reference evidence="2 3" key="1">
    <citation type="submission" date="2021-06" db="EMBL/GenBank/DDBJ databases">
        <authorList>
            <person name="Palmer J.M."/>
        </authorList>
    </citation>
    <scope>NUCLEOTIDE SEQUENCE [LARGE SCALE GENOMIC DNA]</scope>
    <source>
        <strain evidence="2 3">MEX-2019</strain>
        <tissue evidence="2">Muscle</tissue>
    </source>
</reference>
<dbReference type="SUPFAM" id="SSF52047">
    <property type="entry name" value="RNI-like"/>
    <property type="match status" value="2"/>
</dbReference>
<feature type="region of interest" description="Disordered" evidence="1">
    <location>
        <begin position="551"/>
        <end position="573"/>
    </location>
</feature>
<dbReference type="Gene3D" id="3.80.10.10">
    <property type="entry name" value="Ribonuclease Inhibitor"/>
    <property type="match status" value="2"/>
</dbReference>
<evidence type="ECO:0000313" key="3">
    <source>
        <dbReference type="Proteomes" id="UP001311232"/>
    </source>
</evidence>
<keyword evidence="3" id="KW-1185">Reference proteome</keyword>
<dbReference type="PANTHER" id="PTHR24109:SF3">
    <property type="entry name" value="LEUCINE-RICH REPEAT-CONTAINING PROTEIN 31"/>
    <property type="match status" value="1"/>
</dbReference>
<dbReference type="EMBL" id="JAHHUM010000586">
    <property type="protein sequence ID" value="KAK5619137.1"/>
    <property type="molecule type" value="Genomic_DNA"/>
</dbReference>
<dbReference type="Pfam" id="PF13516">
    <property type="entry name" value="LRR_6"/>
    <property type="match status" value="2"/>
</dbReference>
<dbReference type="PANTHER" id="PTHR24109">
    <property type="entry name" value="LEUCINE-RICH REPEAT-CONTAINING PROTEIN 31"/>
    <property type="match status" value="1"/>
</dbReference>
<evidence type="ECO:0008006" key="4">
    <source>
        <dbReference type="Google" id="ProtNLM"/>
    </source>
</evidence>